<proteinExistence type="predicted"/>
<gene>
    <name evidence="1" type="ORF">RGLFYP19_00927</name>
</gene>
<sequence>MTKWIMSANPLIFDHKLAFDMNGFIDWNQTRKFTVGDIVYIYSSKSVSKVQFKAYVEKINMSADEVVDNSIFWKKDNVEKKKKYMRLRLLKYLDCDELSLENLRNHGMKYVPQSPCFLKPELQEYIEKYFGGTTDE</sequence>
<reference evidence="1" key="1">
    <citation type="submission" date="2019-11" db="EMBL/GenBank/DDBJ databases">
        <authorList>
            <person name="Feng L."/>
        </authorList>
    </citation>
    <scope>NUCLEOTIDE SEQUENCE</scope>
    <source>
        <strain evidence="1">RgnavusLFYP19</strain>
    </source>
</reference>
<dbReference type="AlphaFoldDB" id="A0A6N3A573"/>
<dbReference type="EMBL" id="CACRUK010000011">
    <property type="protein sequence ID" value="VYT87445.1"/>
    <property type="molecule type" value="Genomic_DNA"/>
</dbReference>
<organism evidence="1">
    <name type="scientific">Mediterraneibacter gnavus</name>
    <name type="common">Ruminococcus gnavus</name>
    <dbReference type="NCBI Taxonomy" id="33038"/>
    <lineage>
        <taxon>Bacteria</taxon>
        <taxon>Bacillati</taxon>
        <taxon>Bacillota</taxon>
        <taxon>Clostridia</taxon>
        <taxon>Lachnospirales</taxon>
        <taxon>Lachnospiraceae</taxon>
        <taxon>Mediterraneibacter</taxon>
    </lineage>
</organism>
<name>A0A6N3A573_MEDGN</name>
<dbReference type="RefSeq" id="WP_156728986.1">
    <property type="nucleotide sequence ID" value="NZ_CACRUK010000011.1"/>
</dbReference>
<evidence type="ECO:0000313" key="1">
    <source>
        <dbReference type="EMBL" id="VYT87445.1"/>
    </source>
</evidence>
<evidence type="ECO:0008006" key="2">
    <source>
        <dbReference type="Google" id="ProtNLM"/>
    </source>
</evidence>
<accession>A0A6N3A573</accession>
<protein>
    <recommendedName>
        <fullName evidence="2">EVE domain-containing protein</fullName>
    </recommendedName>
</protein>